<comment type="cofactor">
    <cofactor evidence="1 4">
        <name>a divalent metal cation</name>
        <dbReference type="ChEBI" id="CHEBI:60240"/>
    </cofactor>
</comment>
<feature type="active site" description="Proton acceptor" evidence="4">
    <location>
        <position position="79"/>
    </location>
</feature>
<dbReference type="EMBL" id="BQKB01000042">
    <property type="protein sequence ID" value="GJM53581.1"/>
    <property type="molecule type" value="Genomic_DNA"/>
</dbReference>
<evidence type="ECO:0000256" key="3">
    <source>
        <dbReference type="ARBA" id="ARBA00023080"/>
    </source>
</evidence>
<dbReference type="HAMAP" id="MF_00528">
    <property type="entry name" value="Maf"/>
    <property type="match status" value="1"/>
</dbReference>
<dbReference type="Proteomes" id="UP001208692">
    <property type="component" value="Unassembled WGS sequence"/>
</dbReference>
<sequence>MISLYEKLAHFNIILATLSPRRHQFFKDLNIAFESRVKPIDEQYPSELKASQITDYIAQKKATAFYEELTEKDILITSDTLVWIDNQALGKPSNYHQAERLLKWLSGRTHQVITSVCFTTTLSQRTINETTLVTFRELSQEEIDFYLQTYKPYDKAGAYGIQEWIGFVGITRIEGSYNNVVGFPTHRLFNELNRIVEEKMKN</sequence>
<keyword evidence="2 4" id="KW-0378">Hydrolase</keyword>
<comment type="catalytic activity">
    <reaction evidence="4">
        <text>UTP + H2O = UMP + diphosphate + H(+)</text>
        <dbReference type="Rhea" id="RHEA:29395"/>
        <dbReference type="ChEBI" id="CHEBI:15377"/>
        <dbReference type="ChEBI" id="CHEBI:15378"/>
        <dbReference type="ChEBI" id="CHEBI:33019"/>
        <dbReference type="ChEBI" id="CHEBI:46398"/>
        <dbReference type="ChEBI" id="CHEBI:57865"/>
        <dbReference type="EC" id="3.6.1.9"/>
    </reaction>
</comment>
<dbReference type="Proteomes" id="UP001207736">
    <property type="component" value="Unassembled WGS sequence"/>
</dbReference>
<comment type="function">
    <text evidence="4">Nucleoside triphosphate pyrophosphatase that hydrolyzes dTTP and UTP. May have a dual role in cell division arrest and in preventing the incorporation of modified nucleotides into cellular nucleic acids.</text>
</comment>
<feature type="site" description="Important for substrate specificity" evidence="4">
    <location>
        <position position="21"/>
    </location>
</feature>
<feature type="site" description="Important for substrate specificity" evidence="4">
    <location>
        <position position="80"/>
    </location>
</feature>
<keyword evidence="4" id="KW-0963">Cytoplasm</keyword>
<dbReference type="GO" id="GO:0005737">
    <property type="term" value="C:cytoplasm"/>
    <property type="evidence" value="ECO:0007669"/>
    <property type="project" value="UniProtKB-SubCell"/>
</dbReference>
<reference evidence="5 8" key="1">
    <citation type="submission" date="2021-11" db="EMBL/GenBank/DDBJ databases">
        <title>Draft genome sequence of Capnocytophaga sp. strain KC07075 isolated from cat oral cavity.</title>
        <authorList>
            <person name="Suzuki M."/>
            <person name="Imaoka K."/>
            <person name="Kimura M."/>
            <person name="Morikawa S."/>
            <person name="Maeda K."/>
        </authorList>
    </citation>
    <scope>NUCLEOTIDE SEQUENCE</scope>
    <source>
        <strain evidence="5">KC07075</strain>
        <strain evidence="6 8">KC07079</strain>
    </source>
</reference>
<comment type="similarity">
    <text evidence="4">Belongs to the Maf family. YhdE subfamily.</text>
</comment>
<comment type="subcellular location">
    <subcellularLocation>
        <location evidence="4">Cytoplasm</location>
    </subcellularLocation>
</comment>
<evidence type="ECO:0000313" key="5">
    <source>
        <dbReference type="EMBL" id="GJM50588.1"/>
    </source>
</evidence>
<dbReference type="SUPFAM" id="SSF52972">
    <property type="entry name" value="ITPase-like"/>
    <property type="match status" value="1"/>
</dbReference>
<dbReference type="Gene3D" id="3.90.950.10">
    <property type="match status" value="1"/>
</dbReference>
<dbReference type="PANTHER" id="PTHR43213:SF5">
    <property type="entry name" value="BIFUNCTIONAL DTTP_UTP PYROPHOSPHATASE_METHYLTRANSFERASE PROTEIN-RELATED"/>
    <property type="match status" value="1"/>
</dbReference>
<dbReference type="PIRSF" id="PIRSF006305">
    <property type="entry name" value="Maf"/>
    <property type="match status" value="1"/>
</dbReference>
<evidence type="ECO:0000313" key="6">
    <source>
        <dbReference type="EMBL" id="GJM53581.1"/>
    </source>
</evidence>
<comment type="caution">
    <text evidence="4">Lacks conserved residue(s) required for the propagation of feature annotation.</text>
</comment>
<dbReference type="CDD" id="cd00555">
    <property type="entry name" value="Maf"/>
    <property type="match status" value="1"/>
</dbReference>
<dbReference type="EMBL" id="BQKA01000030">
    <property type="protein sequence ID" value="GJM50588.1"/>
    <property type="molecule type" value="Genomic_DNA"/>
</dbReference>
<evidence type="ECO:0000256" key="1">
    <source>
        <dbReference type="ARBA" id="ARBA00001968"/>
    </source>
</evidence>
<organism evidence="5 7">
    <name type="scientific">Capnocytophaga catalasegens</name>
    <dbReference type="NCBI Taxonomy" id="1004260"/>
    <lineage>
        <taxon>Bacteria</taxon>
        <taxon>Pseudomonadati</taxon>
        <taxon>Bacteroidota</taxon>
        <taxon>Flavobacteriia</taxon>
        <taxon>Flavobacteriales</taxon>
        <taxon>Flavobacteriaceae</taxon>
        <taxon>Capnocytophaga</taxon>
    </lineage>
</organism>
<keyword evidence="3 4" id="KW-0546">Nucleotide metabolism</keyword>
<feature type="site" description="Important for substrate specificity" evidence="4">
    <location>
        <position position="162"/>
    </location>
</feature>
<evidence type="ECO:0000256" key="4">
    <source>
        <dbReference type="HAMAP-Rule" id="MF_00528"/>
    </source>
</evidence>
<dbReference type="GO" id="GO:0009117">
    <property type="term" value="P:nucleotide metabolic process"/>
    <property type="evidence" value="ECO:0007669"/>
    <property type="project" value="UniProtKB-KW"/>
</dbReference>
<dbReference type="InterPro" id="IPR029001">
    <property type="entry name" value="ITPase-like_fam"/>
</dbReference>
<evidence type="ECO:0000313" key="7">
    <source>
        <dbReference type="Proteomes" id="UP001207736"/>
    </source>
</evidence>
<accession>A0AAV5AY78</accession>
<proteinExistence type="inferred from homology"/>
<dbReference type="InterPro" id="IPR003697">
    <property type="entry name" value="Maf-like"/>
</dbReference>
<comment type="catalytic activity">
    <reaction evidence="4">
        <text>dTTP + H2O = dTMP + diphosphate + H(+)</text>
        <dbReference type="Rhea" id="RHEA:28534"/>
        <dbReference type="ChEBI" id="CHEBI:15377"/>
        <dbReference type="ChEBI" id="CHEBI:15378"/>
        <dbReference type="ChEBI" id="CHEBI:33019"/>
        <dbReference type="ChEBI" id="CHEBI:37568"/>
        <dbReference type="ChEBI" id="CHEBI:63528"/>
        <dbReference type="EC" id="3.6.1.9"/>
    </reaction>
</comment>
<protein>
    <recommendedName>
        <fullName evidence="4">dTTP/UTP pyrophosphatase</fullName>
        <shortName evidence="4">dTTPase/UTPase</shortName>
        <ecNumber evidence="4">3.6.1.9</ecNumber>
    </recommendedName>
    <alternativeName>
        <fullName evidence="4">Nucleoside triphosphate pyrophosphatase</fullName>
    </alternativeName>
    <alternativeName>
        <fullName evidence="4">Nucleotide pyrophosphatase</fullName>
        <shortName evidence="4">Nucleotide PPase</shortName>
    </alternativeName>
</protein>
<comment type="caution">
    <text evidence="5">The sequence shown here is derived from an EMBL/GenBank/DDBJ whole genome shotgun (WGS) entry which is preliminary data.</text>
</comment>
<dbReference type="AlphaFoldDB" id="A0AAV5AY78"/>
<keyword evidence="8" id="KW-1185">Reference proteome</keyword>
<dbReference type="EC" id="3.6.1.9" evidence="4"/>
<dbReference type="GO" id="GO:0047429">
    <property type="term" value="F:nucleoside triphosphate diphosphatase activity"/>
    <property type="evidence" value="ECO:0007669"/>
    <property type="project" value="UniProtKB-EC"/>
</dbReference>
<gene>
    <name evidence="5" type="ORF">RCZ15_15610</name>
    <name evidence="6" type="ORF">RCZ16_18970</name>
</gene>
<dbReference type="PANTHER" id="PTHR43213">
    <property type="entry name" value="BIFUNCTIONAL DTTP/UTP PYROPHOSPHATASE/METHYLTRANSFERASE PROTEIN-RELATED"/>
    <property type="match status" value="1"/>
</dbReference>
<name>A0AAV5AY78_9FLAO</name>
<dbReference type="RefSeq" id="WP_264845696.1">
    <property type="nucleotide sequence ID" value="NZ_BPMA01000014.1"/>
</dbReference>
<evidence type="ECO:0000313" key="8">
    <source>
        <dbReference type="Proteomes" id="UP001208692"/>
    </source>
</evidence>
<dbReference type="NCBIfam" id="TIGR00172">
    <property type="entry name" value="maf"/>
    <property type="match status" value="1"/>
</dbReference>
<dbReference type="Pfam" id="PF02545">
    <property type="entry name" value="Maf"/>
    <property type="match status" value="1"/>
</dbReference>
<evidence type="ECO:0000256" key="2">
    <source>
        <dbReference type="ARBA" id="ARBA00022801"/>
    </source>
</evidence>